<reference evidence="1 2" key="1">
    <citation type="submission" date="2014-02" db="EMBL/GenBank/DDBJ databases">
        <title>The small core and large imbalanced accessory genome model reveals a collaborative survival strategy of Sorangium cellulosum strains in nature.</title>
        <authorList>
            <person name="Han K."/>
            <person name="Peng R."/>
            <person name="Blom J."/>
            <person name="Li Y.-Z."/>
        </authorList>
    </citation>
    <scope>NUCLEOTIDE SEQUENCE [LARGE SCALE GENOMIC DNA]</scope>
    <source>
        <strain evidence="1 2">So0011-07</strain>
    </source>
</reference>
<dbReference type="Pfam" id="PF03762">
    <property type="entry name" value="VOMI"/>
    <property type="match status" value="1"/>
</dbReference>
<name>A0A150SDS0_SORCE</name>
<dbReference type="SUPFAM" id="SSF51092">
    <property type="entry name" value="Vitelline membrane outer protein-I (VMO-I)"/>
    <property type="match status" value="1"/>
</dbReference>
<gene>
    <name evidence="1" type="ORF">BE17_39470</name>
</gene>
<evidence type="ECO:0000313" key="2">
    <source>
        <dbReference type="Proteomes" id="UP000075635"/>
    </source>
</evidence>
<dbReference type="AlphaFoldDB" id="A0A150SDS0"/>
<dbReference type="InterPro" id="IPR036706">
    <property type="entry name" value="VOMI_sf"/>
</dbReference>
<proteinExistence type="predicted"/>
<dbReference type="Gene3D" id="2.100.10.20">
    <property type="entry name" value="Vitelline membrane outer layer protein I (VOMI)"/>
    <property type="match status" value="1"/>
</dbReference>
<dbReference type="EMBL" id="JEMB01001098">
    <property type="protein sequence ID" value="KYF90592.1"/>
    <property type="molecule type" value="Genomic_DNA"/>
</dbReference>
<dbReference type="Proteomes" id="UP000075635">
    <property type="component" value="Unassembled WGS sequence"/>
</dbReference>
<sequence>MRKFRTLSADSLVSMQASSWLSEIHQPSGICHFLYVLIANNERPWGDWMPEMMCPVKELLGKRLKTAVCGLETRIEARQGDGDDTGLNDMRVACCALEFI</sequence>
<organism evidence="1 2">
    <name type="scientific">Sorangium cellulosum</name>
    <name type="common">Polyangium cellulosum</name>
    <dbReference type="NCBI Taxonomy" id="56"/>
    <lineage>
        <taxon>Bacteria</taxon>
        <taxon>Pseudomonadati</taxon>
        <taxon>Myxococcota</taxon>
        <taxon>Polyangia</taxon>
        <taxon>Polyangiales</taxon>
        <taxon>Polyangiaceae</taxon>
        <taxon>Sorangium</taxon>
    </lineage>
</organism>
<protein>
    <submittedName>
        <fullName evidence="1">Uncharacterized protein</fullName>
    </submittedName>
</protein>
<evidence type="ECO:0000313" key="1">
    <source>
        <dbReference type="EMBL" id="KYF90592.1"/>
    </source>
</evidence>
<dbReference type="InterPro" id="IPR005515">
    <property type="entry name" value="VOMI"/>
</dbReference>
<comment type="caution">
    <text evidence="1">The sequence shown here is derived from an EMBL/GenBank/DDBJ whole genome shotgun (WGS) entry which is preliminary data.</text>
</comment>
<accession>A0A150SDS0</accession>